<reference evidence="1 2" key="1">
    <citation type="journal article" date="2019" name="Nat. Med.">
        <title>A library of human gut bacterial isolates paired with longitudinal multiomics data enables mechanistic microbiome research.</title>
        <authorList>
            <person name="Poyet M."/>
            <person name="Groussin M."/>
            <person name="Gibbons S.M."/>
            <person name="Avila-Pacheco J."/>
            <person name="Jiang X."/>
            <person name="Kearney S.M."/>
            <person name="Perrotta A.R."/>
            <person name="Berdy B."/>
            <person name="Zhao S."/>
            <person name="Lieberman T.D."/>
            <person name="Swanson P.K."/>
            <person name="Smith M."/>
            <person name="Roesemann S."/>
            <person name="Alexander J.E."/>
            <person name="Rich S.A."/>
            <person name="Livny J."/>
            <person name="Vlamakis H."/>
            <person name="Clish C."/>
            <person name="Bullock K."/>
            <person name="Deik A."/>
            <person name="Scott J."/>
            <person name="Pierce K.A."/>
            <person name="Xavier R.J."/>
            <person name="Alm E.J."/>
        </authorList>
    </citation>
    <scope>NUCLEOTIDE SEQUENCE [LARGE SCALE GENOMIC DNA]</scope>
    <source>
        <strain evidence="1 2">BIOML-A2</strain>
    </source>
</reference>
<dbReference type="Proteomes" id="UP000434475">
    <property type="component" value="Unassembled WGS sequence"/>
</dbReference>
<gene>
    <name evidence="1" type="ORF">GKE97_20340</name>
</gene>
<accession>A0A6I2RF48</accession>
<dbReference type="RefSeq" id="WP_108981969.1">
    <property type="nucleotide sequence ID" value="NZ_JAQLWY010000025.1"/>
</dbReference>
<proteinExistence type="predicted"/>
<sequence>MKNMVMFTAKDFARVISAGRKFMDKKKGTSFAAEICNQFIIEVIEEKEKNRIRAYLWASDGYRAARVEIPVFNAEGGSFVAAIHNPVFTPAAGTHVTIELGSVKKEMTANLIYHEYGVTFSTKQPKKGQKSAKEHLHTLKTALQSAIDKVPVMRQTANTRYMKEAMEAVLTCNANRRIPVSISMTAPLDPILLRGADIDAIVLPTRGSSCGKSDD</sequence>
<dbReference type="EMBL" id="WKPR01000027">
    <property type="protein sequence ID" value="MSB21832.1"/>
    <property type="molecule type" value="Genomic_DNA"/>
</dbReference>
<comment type="caution">
    <text evidence="1">The sequence shown here is derived from an EMBL/GenBank/DDBJ whole genome shotgun (WGS) entry which is preliminary data.</text>
</comment>
<organism evidence="1 2">
    <name type="scientific">Flavonifractor plautii</name>
    <name type="common">Fusobacterium plautii</name>
    <dbReference type="NCBI Taxonomy" id="292800"/>
    <lineage>
        <taxon>Bacteria</taxon>
        <taxon>Bacillati</taxon>
        <taxon>Bacillota</taxon>
        <taxon>Clostridia</taxon>
        <taxon>Eubacteriales</taxon>
        <taxon>Oscillospiraceae</taxon>
        <taxon>Flavonifractor</taxon>
    </lineage>
</organism>
<name>A0A6I2RF48_FLAPL</name>
<evidence type="ECO:0000313" key="1">
    <source>
        <dbReference type="EMBL" id="MSB21832.1"/>
    </source>
</evidence>
<evidence type="ECO:0000313" key="2">
    <source>
        <dbReference type="Proteomes" id="UP000434475"/>
    </source>
</evidence>
<protein>
    <submittedName>
        <fullName evidence="1">Uncharacterized protein</fullName>
    </submittedName>
</protein>
<dbReference type="AlphaFoldDB" id="A0A6I2RF48"/>